<dbReference type="InterPro" id="IPR052016">
    <property type="entry name" value="Bact_Sigma-Reg"/>
</dbReference>
<dbReference type="InterPro" id="IPR029016">
    <property type="entry name" value="GAF-like_dom_sf"/>
</dbReference>
<dbReference type="SMART" id="SM00065">
    <property type="entry name" value="GAF"/>
    <property type="match status" value="1"/>
</dbReference>
<dbReference type="Gene3D" id="3.60.40.10">
    <property type="entry name" value="PPM-type phosphatase domain"/>
    <property type="match status" value="1"/>
</dbReference>
<keyword evidence="1" id="KW-0378">Hydrolase</keyword>
<dbReference type="Pfam" id="PF07228">
    <property type="entry name" value="SpoIIE"/>
    <property type="match status" value="1"/>
</dbReference>
<feature type="domain" description="PPM-type phosphatase" evidence="3">
    <location>
        <begin position="192"/>
        <end position="402"/>
    </location>
</feature>
<dbReference type="SUPFAM" id="SSF55781">
    <property type="entry name" value="GAF domain-like"/>
    <property type="match status" value="1"/>
</dbReference>
<feature type="domain" description="GAF" evidence="2">
    <location>
        <begin position="30"/>
        <end position="174"/>
    </location>
</feature>
<reference evidence="5" key="1">
    <citation type="journal article" date="2019" name="Int. J. Syst. Evol. Microbiol.">
        <title>The Global Catalogue of Microorganisms (GCM) 10K type strain sequencing project: providing services to taxonomists for standard genome sequencing and annotation.</title>
        <authorList>
            <consortium name="The Broad Institute Genomics Platform"/>
            <consortium name="The Broad Institute Genome Sequencing Center for Infectious Disease"/>
            <person name="Wu L."/>
            <person name="Ma J."/>
        </authorList>
    </citation>
    <scope>NUCLEOTIDE SEQUENCE [LARGE SCALE GENOMIC DNA]</scope>
    <source>
        <strain evidence="5">CCM 7043</strain>
    </source>
</reference>
<dbReference type="EMBL" id="JBHUCO010000015">
    <property type="protein sequence ID" value="MFD1519108.1"/>
    <property type="molecule type" value="Genomic_DNA"/>
</dbReference>
<dbReference type="PANTHER" id="PTHR43156">
    <property type="entry name" value="STAGE II SPORULATION PROTEIN E-RELATED"/>
    <property type="match status" value="1"/>
</dbReference>
<dbReference type="RefSeq" id="WP_344718591.1">
    <property type="nucleotide sequence ID" value="NZ_BAAAUS010000001.1"/>
</dbReference>
<dbReference type="Proteomes" id="UP001597114">
    <property type="component" value="Unassembled WGS sequence"/>
</dbReference>
<dbReference type="InterPro" id="IPR001932">
    <property type="entry name" value="PPM-type_phosphatase-like_dom"/>
</dbReference>
<dbReference type="InterPro" id="IPR003018">
    <property type="entry name" value="GAF"/>
</dbReference>
<name>A0ABW4EW61_9PSEU</name>
<protein>
    <submittedName>
        <fullName evidence="4">GAF domain-containing SpoIIE family protein phosphatase</fullName>
    </submittedName>
</protein>
<accession>A0ABW4EW61</accession>
<keyword evidence="5" id="KW-1185">Reference proteome</keyword>
<evidence type="ECO:0000259" key="3">
    <source>
        <dbReference type="SMART" id="SM00331"/>
    </source>
</evidence>
<dbReference type="InterPro" id="IPR036457">
    <property type="entry name" value="PPM-type-like_dom_sf"/>
</dbReference>
<evidence type="ECO:0000313" key="5">
    <source>
        <dbReference type="Proteomes" id="UP001597114"/>
    </source>
</evidence>
<evidence type="ECO:0000256" key="1">
    <source>
        <dbReference type="ARBA" id="ARBA00022801"/>
    </source>
</evidence>
<organism evidence="4 5">
    <name type="scientific">Pseudonocardia yunnanensis</name>
    <dbReference type="NCBI Taxonomy" id="58107"/>
    <lineage>
        <taxon>Bacteria</taxon>
        <taxon>Bacillati</taxon>
        <taxon>Actinomycetota</taxon>
        <taxon>Actinomycetes</taxon>
        <taxon>Pseudonocardiales</taxon>
        <taxon>Pseudonocardiaceae</taxon>
        <taxon>Pseudonocardia</taxon>
    </lineage>
</organism>
<dbReference type="Gene3D" id="3.30.450.40">
    <property type="match status" value="1"/>
</dbReference>
<evidence type="ECO:0000313" key="4">
    <source>
        <dbReference type="EMBL" id="MFD1519108.1"/>
    </source>
</evidence>
<proteinExistence type="predicted"/>
<dbReference type="PANTHER" id="PTHR43156:SF2">
    <property type="entry name" value="STAGE II SPORULATION PROTEIN E"/>
    <property type="match status" value="1"/>
</dbReference>
<evidence type="ECO:0000259" key="2">
    <source>
        <dbReference type="SMART" id="SM00065"/>
    </source>
</evidence>
<comment type="caution">
    <text evidence="4">The sequence shown here is derived from an EMBL/GenBank/DDBJ whole genome shotgun (WGS) entry which is preliminary data.</text>
</comment>
<gene>
    <name evidence="4" type="ORF">ACFSJD_16555</name>
</gene>
<dbReference type="SMART" id="SM00331">
    <property type="entry name" value="PP2C_SIG"/>
    <property type="match status" value="1"/>
</dbReference>
<sequence>MSLEDAPVESPEQRLRRIEVVTDADLAHLDVEELLTALLERVRGLLGADTAAVLLLDPSGSQLVATAAQGIEEEVQQGVRIPLGKGFAGRIAAEKQPVILDDVNASNVQNPLLIRRGIRSLLGVPLLNGGKVLGVLHVGTLHPRRFTEEDCHLLQLVGDRVALATQARLSHTDRTAAAAMQRSLLPAALPSMAGLEFAARYVPGDGSVGGDWYDVFALPSGRLCIVMGDVAGSGLAAAVTMGRLRTVVRACALDLDDPALMLAKVDEHIRHFEPKTMATVLCATLAPDRETLVISTAGHPPPALARPDSDTELIEVHHDLPLGVDPSWPRHTTTARLTPGSSICFYTDGLVERRGESLDDGFDRLCEAMTTDRAERLCAVIMAQLVGRDQVHDDIAILTVSREAADRSIG</sequence>
<dbReference type="Pfam" id="PF13185">
    <property type="entry name" value="GAF_2"/>
    <property type="match status" value="1"/>
</dbReference>
<dbReference type="SUPFAM" id="SSF81606">
    <property type="entry name" value="PP2C-like"/>
    <property type="match status" value="1"/>
</dbReference>